<evidence type="ECO:0000256" key="1">
    <source>
        <dbReference type="SAM" id="MobiDB-lite"/>
    </source>
</evidence>
<feature type="region of interest" description="Disordered" evidence="1">
    <location>
        <begin position="1"/>
        <end position="40"/>
    </location>
</feature>
<feature type="compositionally biased region" description="Polar residues" evidence="1">
    <location>
        <begin position="9"/>
        <end position="35"/>
    </location>
</feature>
<evidence type="ECO:0000313" key="3">
    <source>
        <dbReference type="Proteomes" id="UP001162162"/>
    </source>
</evidence>
<dbReference type="Proteomes" id="UP001162162">
    <property type="component" value="Unassembled WGS sequence"/>
</dbReference>
<name>A0AAV8XQC7_9CUCU</name>
<sequence length="69" mass="7409">MATDFPADNNANGNESTMMTLKSPRTNVTTTSKLSKYSPPASTHRFQRVFHASKAAVSFSGIASKVVAF</sequence>
<proteinExistence type="predicted"/>
<keyword evidence="3" id="KW-1185">Reference proteome</keyword>
<evidence type="ECO:0000313" key="2">
    <source>
        <dbReference type="EMBL" id="KAJ8940836.1"/>
    </source>
</evidence>
<organism evidence="2 3">
    <name type="scientific">Aromia moschata</name>
    <dbReference type="NCBI Taxonomy" id="1265417"/>
    <lineage>
        <taxon>Eukaryota</taxon>
        <taxon>Metazoa</taxon>
        <taxon>Ecdysozoa</taxon>
        <taxon>Arthropoda</taxon>
        <taxon>Hexapoda</taxon>
        <taxon>Insecta</taxon>
        <taxon>Pterygota</taxon>
        <taxon>Neoptera</taxon>
        <taxon>Endopterygota</taxon>
        <taxon>Coleoptera</taxon>
        <taxon>Polyphaga</taxon>
        <taxon>Cucujiformia</taxon>
        <taxon>Chrysomeloidea</taxon>
        <taxon>Cerambycidae</taxon>
        <taxon>Cerambycinae</taxon>
        <taxon>Callichromatini</taxon>
        <taxon>Aromia</taxon>
    </lineage>
</organism>
<dbReference type="EMBL" id="JAPWTK010000407">
    <property type="protein sequence ID" value="KAJ8940836.1"/>
    <property type="molecule type" value="Genomic_DNA"/>
</dbReference>
<gene>
    <name evidence="2" type="ORF">NQ318_005282</name>
</gene>
<protein>
    <submittedName>
        <fullName evidence="2">Uncharacterized protein</fullName>
    </submittedName>
</protein>
<dbReference type="AlphaFoldDB" id="A0AAV8XQC7"/>
<comment type="caution">
    <text evidence="2">The sequence shown here is derived from an EMBL/GenBank/DDBJ whole genome shotgun (WGS) entry which is preliminary data.</text>
</comment>
<accession>A0AAV8XQC7</accession>
<reference evidence="2" key="1">
    <citation type="journal article" date="2023" name="Insect Mol. Biol.">
        <title>Genome sequencing provides insights into the evolution of gene families encoding plant cell wall-degrading enzymes in longhorned beetles.</title>
        <authorList>
            <person name="Shin N.R."/>
            <person name="Okamura Y."/>
            <person name="Kirsch R."/>
            <person name="Pauchet Y."/>
        </authorList>
    </citation>
    <scope>NUCLEOTIDE SEQUENCE</scope>
    <source>
        <strain evidence="2">AMC_N1</strain>
    </source>
</reference>